<feature type="domain" description="Phorbol-ester/DAG-type" evidence="22">
    <location>
        <begin position="435"/>
        <end position="483"/>
    </location>
</feature>
<comment type="caution">
    <text evidence="25">The sequence shown here is derived from an EMBL/GenBank/DDBJ whole genome shotgun (WGS) entry which is preliminary data.</text>
</comment>
<comment type="function">
    <text evidence="17">Involved in the control of the cell shape. Target of the inhibitor staurosporine.</text>
</comment>
<feature type="domain" description="Protein kinase" evidence="21">
    <location>
        <begin position="825"/>
        <end position="1084"/>
    </location>
</feature>
<dbReference type="EC" id="2.7.11.13" evidence="2"/>
<dbReference type="GO" id="GO:1903139">
    <property type="term" value="P:positive regulation of cell integrity MAPK cascade"/>
    <property type="evidence" value="ECO:0007669"/>
    <property type="project" value="UniProtKB-ARBA"/>
</dbReference>
<dbReference type="STRING" id="1209962.L0P9H5"/>
<dbReference type="InParanoid" id="L0P9H5"/>
<dbReference type="GO" id="GO:0106310">
    <property type="term" value="F:protein serine kinase activity"/>
    <property type="evidence" value="ECO:0007669"/>
    <property type="project" value="RHEA"/>
</dbReference>
<dbReference type="SMART" id="SM00133">
    <property type="entry name" value="S_TK_X"/>
    <property type="match status" value="1"/>
</dbReference>
<evidence type="ECO:0000256" key="19">
    <source>
        <dbReference type="PROSITE-ProRule" id="PRU10141"/>
    </source>
</evidence>
<dbReference type="PROSITE" id="PS50011">
    <property type="entry name" value="PROTEIN_KINASE_DOM"/>
    <property type="match status" value="1"/>
</dbReference>
<dbReference type="SUPFAM" id="SSF57889">
    <property type="entry name" value="Cysteine-rich domain"/>
    <property type="match status" value="2"/>
</dbReference>
<keyword evidence="8 19" id="KW-0547">Nucleotide-binding</keyword>
<reference evidence="25 26" key="1">
    <citation type="journal article" date="2012" name="MBio">
        <title>De novo assembly of the Pneumocystis jirovecii genome from a single bronchoalveolar lavage fluid specimen from a patient.</title>
        <authorList>
            <person name="Cisse O.H."/>
            <person name="Pagni M."/>
            <person name="Hauser P.M."/>
        </authorList>
    </citation>
    <scope>NUCLEOTIDE SEQUENCE [LARGE SCALE GENOMIC DNA]</scope>
    <source>
        <strain evidence="25 26">SE8</strain>
    </source>
</reference>
<keyword evidence="6" id="KW-0479">Metal-binding</keyword>
<dbReference type="Gene3D" id="1.10.287.160">
    <property type="entry name" value="HR1 repeat"/>
    <property type="match status" value="1"/>
</dbReference>
<dbReference type="EMBL" id="CAKM01000129">
    <property type="protein sequence ID" value="CCJ28862.1"/>
    <property type="molecule type" value="Genomic_DNA"/>
</dbReference>
<evidence type="ECO:0000256" key="1">
    <source>
        <dbReference type="ARBA" id="ARBA00005490"/>
    </source>
</evidence>
<evidence type="ECO:0000256" key="14">
    <source>
        <dbReference type="ARBA" id="ARBA00023054"/>
    </source>
</evidence>
<keyword evidence="12 19" id="KW-0067">ATP-binding</keyword>
<dbReference type="InterPro" id="IPR002219">
    <property type="entry name" value="PKC_DAG/PE"/>
</dbReference>
<evidence type="ECO:0000259" key="21">
    <source>
        <dbReference type="PROSITE" id="PS50011"/>
    </source>
</evidence>
<dbReference type="Pfam" id="PF00433">
    <property type="entry name" value="Pkinase_C"/>
    <property type="match status" value="1"/>
</dbReference>
<accession>L0P9H5</accession>
<dbReference type="PROSITE" id="PS51860">
    <property type="entry name" value="REM_1"/>
    <property type="match status" value="2"/>
</dbReference>
<evidence type="ECO:0000256" key="11">
    <source>
        <dbReference type="ARBA" id="ARBA00022833"/>
    </source>
</evidence>
<dbReference type="Pfam" id="PF00130">
    <property type="entry name" value="C1_1"/>
    <property type="match status" value="2"/>
</dbReference>
<feature type="region of interest" description="Disordered" evidence="20">
    <location>
        <begin position="66"/>
        <end position="86"/>
    </location>
</feature>
<keyword evidence="14 18" id="KW-0175">Coiled coil</keyword>
<dbReference type="GO" id="GO:0008360">
    <property type="term" value="P:regulation of cell shape"/>
    <property type="evidence" value="ECO:0007669"/>
    <property type="project" value="UniProtKB-KW"/>
</dbReference>
<evidence type="ECO:0000256" key="16">
    <source>
        <dbReference type="ARBA" id="ARBA00047470"/>
    </source>
</evidence>
<evidence type="ECO:0000256" key="18">
    <source>
        <dbReference type="PROSITE-ProRule" id="PRU01207"/>
    </source>
</evidence>
<evidence type="ECO:0000259" key="22">
    <source>
        <dbReference type="PROSITE" id="PS50081"/>
    </source>
</evidence>
<protein>
    <recommendedName>
        <fullName evidence="2">protein kinase C</fullName>
        <ecNumber evidence="2">2.7.11.13</ecNumber>
    </recommendedName>
</protein>
<organism evidence="26">
    <name type="scientific">Pneumocystis jirovecii</name>
    <name type="common">Human pneumocystis pneumonia agent</name>
    <dbReference type="NCBI Taxonomy" id="42068"/>
    <lineage>
        <taxon>Eukaryota</taxon>
        <taxon>Fungi</taxon>
        <taxon>Dikarya</taxon>
        <taxon>Ascomycota</taxon>
        <taxon>Taphrinomycotina</taxon>
        <taxon>Pneumocystomycetes</taxon>
        <taxon>Pneumocystaceae</taxon>
        <taxon>Pneumocystis</taxon>
    </lineage>
</organism>
<evidence type="ECO:0000256" key="4">
    <source>
        <dbReference type="ARBA" id="ARBA00022553"/>
    </source>
</evidence>
<evidence type="ECO:0000256" key="20">
    <source>
        <dbReference type="SAM" id="MobiDB-lite"/>
    </source>
</evidence>
<dbReference type="PROSITE" id="PS00107">
    <property type="entry name" value="PROTEIN_KINASE_ATP"/>
    <property type="match status" value="1"/>
</dbReference>
<feature type="binding site" evidence="19">
    <location>
        <position position="854"/>
    </location>
    <ligand>
        <name>ATP</name>
        <dbReference type="ChEBI" id="CHEBI:30616"/>
    </ligand>
</feature>
<feature type="compositionally biased region" description="Polar residues" evidence="20">
    <location>
        <begin position="76"/>
        <end position="86"/>
    </location>
</feature>
<dbReference type="CDD" id="cd20823">
    <property type="entry name" value="C1_ScPKC1-like_rpt2"/>
    <property type="match status" value="1"/>
</dbReference>
<evidence type="ECO:0000313" key="26">
    <source>
        <dbReference type="Proteomes" id="UP000010422"/>
    </source>
</evidence>
<dbReference type="InterPro" id="IPR017441">
    <property type="entry name" value="Protein_kinase_ATP_BS"/>
</dbReference>
<comment type="catalytic activity">
    <reaction evidence="15">
        <text>L-threonyl-[protein] + ATP = O-phospho-L-threonyl-[protein] + ADP + H(+)</text>
        <dbReference type="Rhea" id="RHEA:46608"/>
        <dbReference type="Rhea" id="RHEA-COMP:11060"/>
        <dbReference type="Rhea" id="RHEA-COMP:11605"/>
        <dbReference type="ChEBI" id="CHEBI:15378"/>
        <dbReference type="ChEBI" id="CHEBI:30013"/>
        <dbReference type="ChEBI" id="CHEBI:30616"/>
        <dbReference type="ChEBI" id="CHEBI:61977"/>
        <dbReference type="ChEBI" id="CHEBI:456216"/>
        <dbReference type="EC" id="2.7.11.13"/>
    </reaction>
</comment>
<dbReference type="InterPro" id="IPR046349">
    <property type="entry name" value="C1-like_sf"/>
</dbReference>
<dbReference type="InterPro" id="IPR011009">
    <property type="entry name" value="Kinase-like_dom_sf"/>
</dbReference>
<keyword evidence="3" id="KW-0723">Serine/threonine-protein kinase</keyword>
<dbReference type="SUPFAM" id="SSF49562">
    <property type="entry name" value="C2 domain (Calcium/lipid-binding domain, CaLB)"/>
    <property type="match status" value="1"/>
</dbReference>
<dbReference type="GO" id="GO:0007165">
    <property type="term" value="P:signal transduction"/>
    <property type="evidence" value="ECO:0007669"/>
    <property type="project" value="InterPro"/>
</dbReference>
<comment type="catalytic activity">
    <reaction evidence="16">
        <text>L-seryl-[protein] + ATP = O-phospho-L-seryl-[protein] + ADP + H(+)</text>
        <dbReference type="Rhea" id="RHEA:17989"/>
        <dbReference type="Rhea" id="RHEA-COMP:9863"/>
        <dbReference type="Rhea" id="RHEA-COMP:11604"/>
        <dbReference type="ChEBI" id="CHEBI:15378"/>
        <dbReference type="ChEBI" id="CHEBI:29999"/>
        <dbReference type="ChEBI" id="CHEBI:30616"/>
        <dbReference type="ChEBI" id="CHEBI:83421"/>
        <dbReference type="ChEBI" id="CHEBI:456216"/>
        <dbReference type="EC" id="2.7.11.13"/>
    </reaction>
</comment>
<dbReference type="InterPro" id="IPR035892">
    <property type="entry name" value="C2_domain_sf"/>
</dbReference>
<dbReference type="GO" id="GO:0090334">
    <property type="term" value="P:regulation of cell wall (1-&gt;3)-beta-D-glucan biosynthetic process"/>
    <property type="evidence" value="ECO:0007669"/>
    <property type="project" value="UniProtKB-ARBA"/>
</dbReference>
<sequence>MDDKIRDIYQKIEREKVLIQGAQAMRSQTENETVQQSLENNIRESQRNIAYLEKMLHELQLKKKESLDEQKEQDNIESSEPPTSNDVFFSEIQKTVKENSIDNLENAEKVSAEGLLVSSKSTQQYTKLDLFKYYTPYTSVKIQTMLQLLEFKLTVEKQVKDGFDKLIKLYQNENDKKNRNEAELKRIQSVHKIQLLKRALKRYENLHIDIDKDSQNDNEKANASSVRGLLSGIFKGKVYAIQDVEHVNRTSRTPETYIVIKVDKTEVTTRMSKTDRWQQESFEIEANKVNEVEFVVYDKQGSSSIPIAILYIQISDIAEELRQNRIKEVSGPDWVSAEKMQNNSGRISPAKDASDITSSHSCSSTFQKQSNISKEIAASEDKSIDTWFSLEPAGQIHLSLNFVKNAKNQRPNHKLGLGRQGAIREKKKTVYEVHGHSFAQHQFYQIIKCAFCSEFLKNAIGFRCIDCRYTCHKKCYLKVITKCISKINSSTDLEEKLNHHIPHRFELVTNIGANWCCHCGYILPLGKKNAQKCLECSILCHTQCRHFIPNLCGMSMEVANQILNEIKITKLRQSNSFNIISKKVQSHYHKYNTEAYNLLSIDGFSHENDKNEFKAYFSSKNFSQATFNSFQNTDESHFKSQDKQTSYSSDKTILQKNVSDIINTQETREPWSSFSTHSTFAKNAFNVSDNETTQSSALLGNMSSDLDLDHSSTSYQGVSLKYENEFQKQENQENFLRDSSQSITSYQEKNVNITYQANDNKYSYNYNRYSENLYTRTDESYSSDSSTDNYQLSGNVYVNKPASYLSSMKTKITSFDIKKVGLDDFNFLAVLGKGNFGKVMLAETKSTKQLYAIKVLKKESIIENEEIGSTASEKRIFLAANKGKHPFLINMHSCFQSESRIYFVMEYVSGGDLLLHIQREQFGQMRAQFYAAEVLLALKHFHENGIVYRDLKLDNILLCVDGHIKVTDYGLCKEDMWYGSTTNTFCGTPEFMAPEILYEQPYGRAVDWWAFGVLIYQMLLGQSPFRGEDEDEIFDAIQSDEPLYPIHMPRESVSILQRLLTKDPDRRLGSGPSDALEVMAHPFFRNINWDDIYHKRVHPPYFPKVVNAVDTSNFDVEFTHEPPILTPVQSILTQAMQEQFRGFSIYCGDP</sequence>
<dbReference type="Proteomes" id="UP000010422">
    <property type="component" value="Unassembled WGS sequence"/>
</dbReference>
<evidence type="ECO:0000259" key="24">
    <source>
        <dbReference type="PROSITE" id="PS51860"/>
    </source>
</evidence>
<evidence type="ECO:0000256" key="15">
    <source>
        <dbReference type="ARBA" id="ARBA00047272"/>
    </source>
</evidence>
<dbReference type="SMART" id="SM00742">
    <property type="entry name" value="Hr1"/>
    <property type="match status" value="2"/>
</dbReference>
<dbReference type="FunFam" id="3.30.200.20:FF:000103">
    <property type="entry name" value="Protein kinase C"/>
    <property type="match status" value="1"/>
</dbReference>
<proteinExistence type="inferred from homology"/>
<dbReference type="FunCoup" id="L0P9H5">
    <property type="interactions" value="148"/>
</dbReference>
<keyword evidence="10" id="KW-0418">Kinase</keyword>
<evidence type="ECO:0000256" key="10">
    <source>
        <dbReference type="ARBA" id="ARBA00022777"/>
    </source>
</evidence>
<dbReference type="CDD" id="cd05570">
    <property type="entry name" value="STKc_PKC"/>
    <property type="match status" value="1"/>
</dbReference>
<dbReference type="GO" id="GO:0008270">
    <property type="term" value="F:zinc ion binding"/>
    <property type="evidence" value="ECO:0007669"/>
    <property type="project" value="UniProtKB-KW"/>
</dbReference>
<dbReference type="SUPFAM" id="SSF56112">
    <property type="entry name" value="Protein kinase-like (PK-like)"/>
    <property type="match status" value="1"/>
</dbReference>
<keyword evidence="4" id="KW-0597">Phosphoprotein</keyword>
<feature type="domain" description="REM-1" evidence="24">
    <location>
        <begin position="1"/>
        <end position="65"/>
    </location>
</feature>
<dbReference type="Pfam" id="PF00069">
    <property type="entry name" value="Pkinase"/>
    <property type="match status" value="1"/>
</dbReference>
<dbReference type="SMART" id="SM00109">
    <property type="entry name" value="C1"/>
    <property type="match status" value="2"/>
</dbReference>
<evidence type="ECO:0000256" key="2">
    <source>
        <dbReference type="ARBA" id="ARBA00012429"/>
    </source>
</evidence>
<dbReference type="SMART" id="SM00220">
    <property type="entry name" value="S_TKc"/>
    <property type="match status" value="1"/>
</dbReference>
<dbReference type="Gene3D" id="3.30.200.20">
    <property type="entry name" value="Phosphorylase Kinase, domain 1"/>
    <property type="match status" value="1"/>
</dbReference>
<dbReference type="PROSITE" id="PS50081">
    <property type="entry name" value="ZF_DAG_PE_2"/>
    <property type="match status" value="2"/>
</dbReference>
<gene>
    <name evidence="25" type="ORF">PNEJI1_002463</name>
</gene>
<evidence type="ECO:0000256" key="7">
    <source>
        <dbReference type="ARBA" id="ARBA00022737"/>
    </source>
</evidence>
<feature type="domain" description="AGC-kinase C-terminal" evidence="23">
    <location>
        <begin position="1085"/>
        <end position="1150"/>
    </location>
</feature>
<dbReference type="Pfam" id="PF02185">
    <property type="entry name" value="HR1"/>
    <property type="match status" value="2"/>
</dbReference>
<dbReference type="PROSITE" id="PS51285">
    <property type="entry name" value="AGC_KINASE_CTER"/>
    <property type="match status" value="1"/>
</dbReference>
<keyword evidence="13" id="KW-0133">Cell shape</keyword>
<dbReference type="InterPro" id="IPR017892">
    <property type="entry name" value="Pkinase_C"/>
</dbReference>
<comment type="similarity">
    <text evidence="1">Belongs to the protein kinase superfamily. AGC Ser/Thr protein kinase family. PKC subfamily.</text>
</comment>
<dbReference type="GO" id="GO:0005524">
    <property type="term" value="F:ATP binding"/>
    <property type="evidence" value="ECO:0007669"/>
    <property type="project" value="UniProtKB-UniRule"/>
</dbReference>
<dbReference type="GO" id="GO:0000935">
    <property type="term" value="C:division septum"/>
    <property type="evidence" value="ECO:0007669"/>
    <property type="project" value="UniProtKB-ARBA"/>
</dbReference>
<evidence type="ECO:0000256" key="6">
    <source>
        <dbReference type="ARBA" id="ARBA00022723"/>
    </source>
</evidence>
<dbReference type="Gene3D" id="3.30.60.20">
    <property type="match status" value="2"/>
</dbReference>
<dbReference type="PROSITE" id="PS00108">
    <property type="entry name" value="PROTEIN_KINASE_ST"/>
    <property type="match status" value="1"/>
</dbReference>
<dbReference type="InterPro" id="IPR000719">
    <property type="entry name" value="Prot_kinase_dom"/>
</dbReference>
<dbReference type="InterPro" id="IPR036274">
    <property type="entry name" value="HR1_rpt_sf"/>
</dbReference>
<dbReference type="InterPro" id="IPR011072">
    <property type="entry name" value="HR1_rho-bd"/>
</dbReference>
<evidence type="ECO:0000259" key="23">
    <source>
        <dbReference type="PROSITE" id="PS51285"/>
    </source>
</evidence>
<evidence type="ECO:0000256" key="5">
    <source>
        <dbReference type="ARBA" id="ARBA00022679"/>
    </source>
</evidence>
<evidence type="ECO:0000256" key="17">
    <source>
        <dbReference type="ARBA" id="ARBA00057210"/>
    </source>
</evidence>
<dbReference type="CDD" id="cd20822">
    <property type="entry name" value="C1_ScPKC1-like_rpt1"/>
    <property type="match status" value="1"/>
</dbReference>
<evidence type="ECO:0000256" key="12">
    <source>
        <dbReference type="ARBA" id="ARBA00022840"/>
    </source>
</evidence>
<dbReference type="VEuPathDB" id="FungiDB:PNEJI1_002463"/>
<dbReference type="Gene3D" id="1.10.510.10">
    <property type="entry name" value="Transferase(Phosphotransferase) domain 1"/>
    <property type="match status" value="1"/>
</dbReference>
<dbReference type="SUPFAM" id="SSF46585">
    <property type="entry name" value="HR1 repeat"/>
    <property type="match status" value="1"/>
</dbReference>
<name>L0P9H5_PNEJI</name>
<dbReference type="AlphaFoldDB" id="L0P9H5"/>
<dbReference type="InterPro" id="IPR008271">
    <property type="entry name" value="Ser/Thr_kinase_AS"/>
</dbReference>
<keyword evidence="5" id="KW-0808">Transferase</keyword>
<keyword evidence="11" id="KW-0862">Zinc</keyword>
<evidence type="ECO:0000256" key="3">
    <source>
        <dbReference type="ARBA" id="ARBA00022527"/>
    </source>
</evidence>
<evidence type="ECO:0000313" key="25">
    <source>
        <dbReference type="EMBL" id="CCJ28862.1"/>
    </source>
</evidence>
<evidence type="ECO:0000256" key="8">
    <source>
        <dbReference type="ARBA" id="ARBA00022741"/>
    </source>
</evidence>
<dbReference type="PANTHER" id="PTHR24351">
    <property type="entry name" value="RIBOSOMAL PROTEIN S6 KINASE"/>
    <property type="match status" value="1"/>
</dbReference>
<dbReference type="PROSITE" id="PS00479">
    <property type="entry name" value="ZF_DAG_PE_1"/>
    <property type="match status" value="2"/>
</dbReference>
<keyword evidence="7" id="KW-0677">Repeat</keyword>
<keyword evidence="9" id="KW-0863">Zinc-finger</keyword>
<feature type="region of interest" description="Disordered" evidence="20">
    <location>
        <begin position="341"/>
        <end position="362"/>
    </location>
</feature>
<feature type="domain" description="REM-1" evidence="24">
    <location>
        <begin position="132"/>
        <end position="209"/>
    </location>
</feature>
<feature type="domain" description="Phorbol-ester/DAG-type" evidence="22">
    <location>
        <begin position="502"/>
        <end position="552"/>
    </location>
</feature>
<dbReference type="GO" id="GO:0004697">
    <property type="term" value="F:diacylglycerol-dependent serine/threonine kinase activity"/>
    <property type="evidence" value="ECO:0007669"/>
    <property type="project" value="UniProtKB-EC"/>
</dbReference>
<evidence type="ECO:0000256" key="13">
    <source>
        <dbReference type="ARBA" id="ARBA00022960"/>
    </source>
</evidence>
<evidence type="ECO:0000256" key="9">
    <source>
        <dbReference type="ARBA" id="ARBA00022771"/>
    </source>
</evidence>
<dbReference type="InterPro" id="IPR000961">
    <property type="entry name" value="AGC-kinase_C"/>
</dbReference>
<dbReference type="FunFam" id="1.10.510.10:FF:000101">
    <property type="entry name" value="Protein kinase C"/>
    <property type="match status" value="1"/>
</dbReference>